<dbReference type="Pfam" id="PF13738">
    <property type="entry name" value="Pyr_redox_3"/>
    <property type="match status" value="1"/>
</dbReference>
<evidence type="ECO:0000313" key="4">
    <source>
        <dbReference type="EMBL" id="CZR60638.1"/>
    </source>
</evidence>
<name>A0A1L7X6K2_9HELO</name>
<dbReference type="InterPro" id="IPR000960">
    <property type="entry name" value="Flavin_mOase"/>
</dbReference>
<dbReference type="InterPro" id="IPR036188">
    <property type="entry name" value="FAD/NAD-bd_sf"/>
</dbReference>
<organism evidence="4 5">
    <name type="scientific">Phialocephala subalpina</name>
    <dbReference type="NCBI Taxonomy" id="576137"/>
    <lineage>
        <taxon>Eukaryota</taxon>
        <taxon>Fungi</taxon>
        <taxon>Dikarya</taxon>
        <taxon>Ascomycota</taxon>
        <taxon>Pezizomycotina</taxon>
        <taxon>Leotiomycetes</taxon>
        <taxon>Helotiales</taxon>
        <taxon>Mollisiaceae</taxon>
        <taxon>Phialocephala</taxon>
        <taxon>Phialocephala fortinii species complex</taxon>
    </lineage>
</organism>
<reference evidence="4 5" key="1">
    <citation type="submission" date="2016-03" db="EMBL/GenBank/DDBJ databases">
        <authorList>
            <person name="Ploux O."/>
        </authorList>
    </citation>
    <scope>NUCLEOTIDE SEQUENCE [LARGE SCALE GENOMIC DNA]</scope>
    <source>
        <strain evidence="4 5">UAMH 11012</strain>
    </source>
</reference>
<proteinExistence type="predicted"/>
<keyword evidence="4" id="KW-0503">Monooxygenase</keyword>
<dbReference type="AlphaFoldDB" id="A0A1L7X6K2"/>
<dbReference type="PRINTS" id="PR00370">
    <property type="entry name" value="FMOXYGENASE"/>
</dbReference>
<dbReference type="GO" id="GO:0004497">
    <property type="term" value="F:monooxygenase activity"/>
    <property type="evidence" value="ECO:0007669"/>
    <property type="project" value="UniProtKB-KW"/>
</dbReference>
<dbReference type="InterPro" id="IPR050346">
    <property type="entry name" value="FMO-like"/>
</dbReference>
<keyword evidence="2" id="KW-0274">FAD</keyword>
<evidence type="ECO:0000313" key="5">
    <source>
        <dbReference type="Proteomes" id="UP000184330"/>
    </source>
</evidence>
<dbReference type="OrthoDB" id="2915840at2759"/>
<evidence type="ECO:0000256" key="3">
    <source>
        <dbReference type="ARBA" id="ARBA00023002"/>
    </source>
</evidence>
<dbReference type="GO" id="GO:0050661">
    <property type="term" value="F:NADP binding"/>
    <property type="evidence" value="ECO:0007669"/>
    <property type="project" value="InterPro"/>
</dbReference>
<evidence type="ECO:0000256" key="2">
    <source>
        <dbReference type="ARBA" id="ARBA00022827"/>
    </source>
</evidence>
<dbReference type="PANTHER" id="PTHR23023">
    <property type="entry name" value="DIMETHYLANILINE MONOOXYGENASE"/>
    <property type="match status" value="1"/>
</dbReference>
<dbReference type="SUPFAM" id="SSF51905">
    <property type="entry name" value="FAD/NAD(P)-binding domain"/>
    <property type="match status" value="2"/>
</dbReference>
<dbReference type="GO" id="GO:0050660">
    <property type="term" value="F:flavin adenine dinucleotide binding"/>
    <property type="evidence" value="ECO:0007669"/>
    <property type="project" value="InterPro"/>
</dbReference>
<dbReference type="Gene3D" id="3.50.50.60">
    <property type="entry name" value="FAD/NAD(P)-binding domain"/>
    <property type="match status" value="1"/>
</dbReference>
<protein>
    <submittedName>
        <fullName evidence="4">Related to dimethylaniline monooxygenase</fullName>
    </submittedName>
</protein>
<evidence type="ECO:0000256" key="1">
    <source>
        <dbReference type="ARBA" id="ARBA00022630"/>
    </source>
</evidence>
<accession>A0A1L7X6K2</accession>
<dbReference type="EMBL" id="FJOG01000016">
    <property type="protein sequence ID" value="CZR60638.1"/>
    <property type="molecule type" value="Genomic_DNA"/>
</dbReference>
<sequence>MSGDLSAPAGKRDVIILGAGMYGLIAAKTYLQMRPGINLTVIDADSSVGGVWSFSRVYDGLVVDSPAPVFEFSDLGMMKEFNIPRWSDISGQLMHEYLERYAKKFDLLRRCIFDTDVSNVDRDGKGWKLITKSAGKETTFSCDTLIVATGQCTKPKLPDLDMSKFDGLILHPKDRHRRRAELTSDKIQTVVVVGGNKSSVEAAAASAMAGKTVQWLIREEGAGTGILLNARMASNKHGAEIALCRFMDFQTPSIHEYGGLWYELVLSGKYSMGKKFFNWFWEKLTATGVRDRYEKSENGRLLKPEVCNLFWSPSGISVAHENENKFMDIVDEGNLVHVARTSIVSMSGKTVTLLNGNAISADAVVFCTGWQPALSPIFSDELKTELGLPVPKGSLPPSETEYWKQLDDEAEEQVLDIYPVLANPPKNAIDRKDDTTPYRLLHSIIPPKLAAQDDHSIAFLGQTATTQHALFAESSSLWAVAYLEGMLKLGTKDEIDRKIALENAFMRKRYPGRKNIPWCVLEIRSWMDVMLKDLGVRTDRRRLAWERSGDRGFGWWGWKAWWQEWFVPYEPAIYSGIVEEALEAYARARGETKKSV</sequence>
<keyword evidence="3" id="KW-0560">Oxidoreductase</keyword>
<keyword evidence="1" id="KW-0285">Flavoprotein</keyword>
<gene>
    <name evidence="4" type="ORF">PAC_10534</name>
</gene>
<keyword evidence="5" id="KW-1185">Reference proteome</keyword>
<dbReference type="Proteomes" id="UP000184330">
    <property type="component" value="Unassembled WGS sequence"/>
</dbReference>